<dbReference type="EMBL" id="PDNB01000297">
    <property type="protein sequence ID" value="PGG96061.1"/>
    <property type="molecule type" value="Genomic_DNA"/>
</dbReference>
<protein>
    <submittedName>
        <fullName evidence="1">Uncharacterized protein</fullName>
    </submittedName>
</protein>
<name>A0A2B7WHR0_9EURO</name>
<organism evidence="1 2">
    <name type="scientific">Helicocarpus griseus UAMH5409</name>
    <dbReference type="NCBI Taxonomy" id="1447875"/>
    <lineage>
        <taxon>Eukaryota</taxon>
        <taxon>Fungi</taxon>
        <taxon>Dikarya</taxon>
        <taxon>Ascomycota</taxon>
        <taxon>Pezizomycotina</taxon>
        <taxon>Eurotiomycetes</taxon>
        <taxon>Eurotiomycetidae</taxon>
        <taxon>Onygenales</taxon>
        <taxon>Ajellomycetaceae</taxon>
        <taxon>Helicocarpus</taxon>
    </lineage>
</organism>
<comment type="caution">
    <text evidence="1">The sequence shown here is derived from an EMBL/GenBank/DDBJ whole genome shotgun (WGS) entry which is preliminary data.</text>
</comment>
<proteinExistence type="predicted"/>
<gene>
    <name evidence="1" type="ORF">AJ79_09749</name>
</gene>
<dbReference type="AlphaFoldDB" id="A0A2B7WHR0"/>
<dbReference type="OrthoDB" id="4183719at2759"/>
<sequence length="394" mass="45219">MAMRNFFPLLESAFQNTRSPALVLSVFFPSQVCQGDPQTQPRKYHIPDDSPEFNCAALSPRKWENLEYRDAGNDPPLSRDQLEEILRGRYPVDYLGEMIRLRTSENEFISLQQAFMSSSSRPFKSPKVSFHKEFSTTSLRPTRSALYVTVVSNVYDVVSQKLKDEGKRGIFQASFGEAVCLGDGSRVLEPDFILWKTSSNQYPILVMEVGFSEGYEELKESANTWFEKSKDVKMVLLCKIDERPLYRIPQALKVEELAKMELSALPIFQLPATTDVKLEDEKNLDSPIMTSGHRFVGRLKHVYFETWVRSEAGKAVRKGDRIYVHSPDTTQNSFTINLNEILPPTDSLKEPEVVFDFDDLKDDVNLARRRLAVFRCQGLVYQRLQTRKKRGISD</sequence>
<evidence type="ECO:0000313" key="2">
    <source>
        <dbReference type="Proteomes" id="UP000223968"/>
    </source>
</evidence>
<keyword evidence="2" id="KW-1185">Reference proteome</keyword>
<dbReference type="Proteomes" id="UP000223968">
    <property type="component" value="Unassembled WGS sequence"/>
</dbReference>
<accession>A0A2B7WHR0</accession>
<evidence type="ECO:0000313" key="1">
    <source>
        <dbReference type="EMBL" id="PGG96061.1"/>
    </source>
</evidence>
<reference evidence="1 2" key="1">
    <citation type="submission" date="2017-10" db="EMBL/GenBank/DDBJ databases">
        <title>Comparative genomics in systemic dimorphic fungi from Ajellomycetaceae.</title>
        <authorList>
            <person name="Munoz J.F."/>
            <person name="Mcewen J.G."/>
            <person name="Clay O.K."/>
            <person name="Cuomo C.A."/>
        </authorList>
    </citation>
    <scope>NUCLEOTIDE SEQUENCE [LARGE SCALE GENOMIC DNA]</scope>
    <source>
        <strain evidence="1 2">UAMH5409</strain>
    </source>
</reference>